<gene>
    <name evidence="3" type="primary">NCL1_20786</name>
    <name evidence="3" type="ORF">NPIL_430891</name>
</gene>
<feature type="transmembrane region" description="Helical" evidence="2">
    <location>
        <begin position="201"/>
        <end position="221"/>
    </location>
</feature>
<dbReference type="EMBL" id="BMAW01131322">
    <property type="protein sequence ID" value="GFU38958.1"/>
    <property type="molecule type" value="Genomic_DNA"/>
</dbReference>
<name>A0A8X6QVM4_NEPPI</name>
<evidence type="ECO:0000256" key="2">
    <source>
        <dbReference type="SAM" id="Phobius"/>
    </source>
</evidence>
<feature type="transmembrane region" description="Helical" evidence="2">
    <location>
        <begin position="251"/>
        <end position="271"/>
    </location>
</feature>
<organism evidence="3 4">
    <name type="scientific">Nephila pilipes</name>
    <name type="common">Giant wood spider</name>
    <name type="synonym">Nephila maculata</name>
    <dbReference type="NCBI Taxonomy" id="299642"/>
    <lineage>
        <taxon>Eukaryota</taxon>
        <taxon>Metazoa</taxon>
        <taxon>Ecdysozoa</taxon>
        <taxon>Arthropoda</taxon>
        <taxon>Chelicerata</taxon>
        <taxon>Arachnida</taxon>
        <taxon>Araneae</taxon>
        <taxon>Araneomorphae</taxon>
        <taxon>Entelegynae</taxon>
        <taxon>Araneoidea</taxon>
        <taxon>Nephilidae</taxon>
        <taxon>Nephila</taxon>
    </lineage>
</organism>
<keyword evidence="2" id="KW-1133">Transmembrane helix</keyword>
<comment type="caution">
    <text evidence="3">The sequence shown here is derived from an EMBL/GenBank/DDBJ whole genome shotgun (WGS) entry which is preliminary data.</text>
</comment>
<proteinExistence type="predicted"/>
<feature type="transmembrane region" description="Helical" evidence="2">
    <location>
        <begin position="119"/>
        <end position="142"/>
    </location>
</feature>
<reference evidence="3" key="1">
    <citation type="submission" date="2020-08" db="EMBL/GenBank/DDBJ databases">
        <title>Multicomponent nature underlies the extraordinary mechanical properties of spider dragline silk.</title>
        <authorList>
            <person name="Kono N."/>
            <person name="Nakamura H."/>
            <person name="Mori M."/>
            <person name="Yoshida Y."/>
            <person name="Ohtoshi R."/>
            <person name="Malay A.D."/>
            <person name="Moran D.A.P."/>
            <person name="Tomita M."/>
            <person name="Numata K."/>
            <person name="Arakawa K."/>
        </authorList>
    </citation>
    <scope>NUCLEOTIDE SEQUENCE</scope>
</reference>
<keyword evidence="2" id="KW-0472">Membrane</keyword>
<sequence length="379" mass="45125">MSINDTLNASVKVVEGSLDESRSYLRPLKQNETLIYGTEHDLLIRCCFSLWFTFIYLWACMELFKYFKRSESWYCIYHWLVVSFLSQTFCVTIRINHAFYPMLKEEQFLYLKHGRRYLLTLYAYVLVTLALYSYNLVFKTFLKSSLSRLQWCKILVGLYIFCSFPTIYFVCVYGWIDVPTSGMGYLPNSWNFAHYPGEHNMTFLLLSHYIIPMCLTIFLLGKVSIELARRKEFYLFDETKAYSLCVGDRKLIAISYFTCITFVITSVPLIVQETIRSYVNPNYFHKDTIGIIDIYSGFNVYIDSIIIMILECLHRWIRWKNGDPDREWFWDDYKLCTYDPAAVQFSKRDSRRHMSSHVKVGKAYQRKRKPKARRSKKQD</sequence>
<dbReference type="AlphaFoldDB" id="A0A8X6QVM4"/>
<feature type="compositionally biased region" description="Basic residues" evidence="1">
    <location>
        <begin position="349"/>
        <end position="379"/>
    </location>
</feature>
<keyword evidence="2" id="KW-0812">Transmembrane</keyword>
<keyword evidence="4" id="KW-1185">Reference proteome</keyword>
<dbReference type="Proteomes" id="UP000887013">
    <property type="component" value="Unassembled WGS sequence"/>
</dbReference>
<protein>
    <submittedName>
        <fullName evidence="3">Uncharacterized protein</fullName>
    </submittedName>
</protein>
<evidence type="ECO:0000313" key="4">
    <source>
        <dbReference type="Proteomes" id="UP000887013"/>
    </source>
</evidence>
<feature type="transmembrane region" description="Helical" evidence="2">
    <location>
        <begin position="76"/>
        <end position="99"/>
    </location>
</feature>
<evidence type="ECO:0000256" key="1">
    <source>
        <dbReference type="SAM" id="MobiDB-lite"/>
    </source>
</evidence>
<evidence type="ECO:0000313" key="3">
    <source>
        <dbReference type="EMBL" id="GFU38958.1"/>
    </source>
</evidence>
<feature type="transmembrane region" description="Helical" evidence="2">
    <location>
        <begin position="291"/>
        <end position="310"/>
    </location>
</feature>
<feature type="transmembrane region" description="Helical" evidence="2">
    <location>
        <begin position="154"/>
        <end position="176"/>
    </location>
</feature>
<feature type="region of interest" description="Disordered" evidence="1">
    <location>
        <begin position="348"/>
        <end position="379"/>
    </location>
</feature>
<feature type="transmembrane region" description="Helical" evidence="2">
    <location>
        <begin position="42"/>
        <end position="64"/>
    </location>
</feature>
<accession>A0A8X6QVM4</accession>